<dbReference type="Proteomes" id="UP001165080">
    <property type="component" value="Unassembled WGS sequence"/>
</dbReference>
<name>A0A9W6BBD8_9CHLO</name>
<comment type="caution">
    <text evidence="2">The sequence shown here is derived from an EMBL/GenBank/DDBJ whole genome shotgun (WGS) entry which is preliminary data.</text>
</comment>
<dbReference type="EMBL" id="BRXU01000001">
    <property type="protein sequence ID" value="GLC48670.1"/>
    <property type="molecule type" value="Genomic_DNA"/>
</dbReference>
<reference evidence="2 3" key="1">
    <citation type="journal article" date="2023" name="Commun. Biol.">
        <title>Reorganization of the ancestral sex-determining regions during the evolution of trioecy in Pleodorina starrii.</title>
        <authorList>
            <person name="Takahashi K."/>
            <person name="Suzuki S."/>
            <person name="Kawai-Toyooka H."/>
            <person name="Yamamoto K."/>
            <person name="Hamaji T."/>
            <person name="Ootsuki R."/>
            <person name="Yamaguchi H."/>
            <person name="Kawachi M."/>
            <person name="Higashiyama T."/>
            <person name="Nozaki H."/>
        </authorList>
    </citation>
    <scope>NUCLEOTIDE SEQUENCE [LARGE SCALE GENOMIC DNA]</scope>
    <source>
        <strain evidence="2 3">NIES-4479</strain>
    </source>
</reference>
<organism evidence="2 3">
    <name type="scientific">Pleodorina starrii</name>
    <dbReference type="NCBI Taxonomy" id="330485"/>
    <lineage>
        <taxon>Eukaryota</taxon>
        <taxon>Viridiplantae</taxon>
        <taxon>Chlorophyta</taxon>
        <taxon>core chlorophytes</taxon>
        <taxon>Chlorophyceae</taxon>
        <taxon>CS clade</taxon>
        <taxon>Chlamydomonadales</taxon>
        <taxon>Volvocaceae</taxon>
        <taxon>Pleodorina</taxon>
    </lineage>
</organism>
<accession>A0A9W6BBD8</accession>
<proteinExistence type="predicted"/>
<dbReference type="AlphaFoldDB" id="A0A9W6BBD8"/>
<gene>
    <name evidence="2" type="primary">PLESTB000200</name>
    <name evidence="2" type="ORF">PLESTB_000123500</name>
</gene>
<protein>
    <submittedName>
        <fullName evidence="2">Uncharacterized protein</fullName>
    </submittedName>
</protein>
<evidence type="ECO:0000256" key="1">
    <source>
        <dbReference type="SAM" id="MobiDB-lite"/>
    </source>
</evidence>
<keyword evidence="3" id="KW-1185">Reference proteome</keyword>
<evidence type="ECO:0000313" key="2">
    <source>
        <dbReference type="EMBL" id="GLC48670.1"/>
    </source>
</evidence>
<sequence>MGEVVAVAAVVEAGDVGKVARVGAGEVEGVVEATAVKGAWAAEGRVVWAAAERVAEAAMGRVEREVKGRVAAVEMERVAAVEMGRAAEAAMGMAAAVRVVMVEGVEGKALEGWVAASRGSCTARVDGFITRGQRHRRAVAQEPCREERCEGGDDGGEGMPAARNQQRDAAGVRSSAGLRHYWPPAAADATSGGGTTDGALAREVAHSDASLAPAAIRPAKGKRRKSEQTLAQAHG</sequence>
<evidence type="ECO:0000313" key="3">
    <source>
        <dbReference type="Proteomes" id="UP001165080"/>
    </source>
</evidence>
<feature type="region of interest" description="Disordered" evidence="1">
    <location>
        <begin position="146"/>
        <end position="235"/>
    </location>
</feature>